<feature type="domain" description="Histidine Kinase" evidence="1">
    <location>
        <begin position="96"/>
        <end position="415"/>
    </location>
</feature>
<accession>A0ABN8F2Q0</accession>
<keyword evidence="3" id="KW-1185">Reference proteome</keyword>
<dbReference type="InterPro" id="IPR054731">
    <property type="entry name" value="HisKin-conflict"/>
</dbReference>
<evidence type="ECO:0000313" key="3">
    <source>
        <dbReference type="Proteomes" id="UP000837803"/>
    </source>
</evidence>
<dbReference type="Proteomes" id="UP000837803">
    <property type="component" value="Unassembled WGS sequence"/>
</dbReference>
<organism evidence="2 3">
    <name type="scientific">Neolewinella maritima</name>
    <dbReference type="NCBI Taxonomy" id="1383882"/>
    <lineage>
        <taxon>Bacteria</taxon>
        <taxon>Pseudomonadati</taxon>
        <taxon>Bacteroidota</taxon>
        <taxon>Saprospiria</taxon>
        <taxon>Saprospirales</taxon>
        <taxon>Lewinellaceae</taxon>
        <taxon>Neolewinella</taxon>
    </lineage>
</organism>
<sequence>MMDKFRFLHDILSSQVLRPKERQRLVKLIGDEFLGSNLSQKVDIITNRGKNTGVSNSYCNDSRLELSSTLQLLDSEANSSKGDLTVFGKSDMPQYRDPKNLRDFLYEFNQDPVLKTTCHDMDSDDLEVINDYCGIKSYNLEAHYKLIVSNYNSLTARYRSKGVNRNVLGLISAYLGIQNSKTRWSEENIEMNWRTKGMVEWAKNHPNFPPHANSSLIESRRREGFRIVKPIVIEKQNRIIRDFRELVIYFKHMFHIRQDNSLCSLLARVNNTYKSEIKIDLSEVASNLELFTYVDAIKQVYVKILNMIVEASKQQEGAMMPEVIVSSLVTSDGKNVILSVNHVNSVYGKPIENTVNRLGKDYTSLILKQINGLCDFYLEADFGSSHYAKVNVWNGKKRTSQTVSKRLGVEHILVFPN</sequence>
<dbReference type="EMBL" id="CAKLPZ010000001">
    <property type="protein sequence ID" value="CAH0999055.1"/>
    <property type="molecule type" value="Genomic_DNA"/>
</dbReference>
<evidence type="ECO:0000259" key="1">
    <source>
        <dbReference type="Pfam" id="PF22561"/>
    </source>
</evidence>
<name>A0ABN8F2Q0_9BACT</name>
<proteinExistence type="predicted"/>
<evidence type="ECO:0000313" key="2">
    <source>
        <dbReference type="EMBL" id="CAH0999055.1"/>
    </source>
</evidence>
<reference evidence="2" key="1">
    <citation type="submission" date="2021-12" db="EMBL/GenBank/DDBJ databases">
        <authorList>
            <person name="Rodrigo-Torres L."/>
            <person name="Arahal R. D."/>
            <person name="Lucena T."/>
        </authorList>
    </citation>
    <scope>NUCLEOTIDE SEQUENCE</scope>
    <source>
        <strain evidence="2">CECT 8419</strain>
    </source>
</reference>
<dbReference type="Pfam" id="PF22561">
    <property type="entry name" value="HisKin-conflict"/>
    <property type="match status" value="1"/>
</dbReference>
<gene>
    <name evidence="2" type="ORF">LEM8419_00350</name>
</gene>
<protein>
    <recommendedName>
        <fullName evidence="1">Histidine Kinase domain-containing protein</fullName>
    </recommendedName>
</protein>
<comment type="caution">
    <text evidence="2">The sequence shown here is derived from an EMBL/GenBank/DDBJ whole genome shotgun (WGS) entry which is preliminary data.</text>
</comment>